<dbReference type="Proteomes" id="UP000287224">
    <property type="component" value="Unassembled WGS sequence"/>
</dbReference>
<keyword evidence="1" id="KW-0812">Transmembrane</keyword>
<dbReference type="AlphaFoldDB" id="A0A401ZN87"/>
<comment type="caution">
    <text evidence="2">The sequence shown here is derived from an EMBL/GenBank/DDBJ whole genome shotgun (WGS) entry which is preliminary data.</text>
</comment>
<keyword evidence="3" id="KW-1185">Reference proteome</keyword>
<evidence type="ECO:0000313" key="3">
    <source>
        <dbReference type="Proteomes" id="UP000287224"/>
    </source>
</evidence>
<keyword evidence="1" id="KW-1133">Transmembrane helix</keyword>
<feature type="transmembrane region" description="Helical" evidence="1">
    <location>
        <begin position="77"/>
        <end position="99"/>
    </location>
</feature>
<proteinExistence type="predicted"/>
<keyword evidence="1" id="KW-0472">Membrane</keyword>
<name>A0A401ZN87_9CHLR</name>
<organism evidence="2 3">
    <name type="scientific">Dictyobacter aurantiacus</name>
    <dbReference type="NCBI Taxonomy" id="1936993"/>
    <lineage>
        <taxon>Bacteria</taxon>
        <taxon>Bacillati</taxon>
        <taxon>Chloroflexota</taxon>
        <taxon>Ktedonobacteria</taxon>
        <taxon>Ktedonobacterales</taxon>
        <taxon>Dictyobacteraceae</taxon>
        <taxon>Dictyobacter</taxon>
    </lineage>
</organism>
<evidence type="ECO:0000313" key="2">
    <source>
        <dbReference type="EMBL" id="GCE08284.1"/>
    </source>
</evidence>
<dbReference type="EMBL" id="BIFQ01000002">
    <property type="protein sequence ID" value="GCE08284.1"/>
    <property type="molecule type" value="Genomic_DNA"/>
</dbReference>
<sequence length="121" mass="13238">MITFWGVSLQSIRANAGEQKPVPDPYAGLATAGYVFGAVSFFFVNFIYLFSPPFALIGLLLSLFGRKSFTHRIRANWGLGFSVIGILAPVMVIVISMTLSHCSGWPLLNCSIPIGIEELFH</sequence>
<protein>
    <recommendedName>
        <fullName evidence="4">DUF4190 domain-containing protein</fullName>
    </recommendedName>
</protein>
<feature type="transmembrane region" description="Helical" evidence="1">
    <location>
        <begin position="32"/>
        <end position="65"/>
    </location>
</feature>
<evidence type="ECO:0000256" key="1">
    <source>
        <dbReference type="SAM" id="Phobius"/>
    </source>
</evidence>
<accession>A0A401ZN87</accession>
<evidence type="ECO:0008006" key="4">
    <source>
        <dbReference type="Google" id="ProtNLM"/>
    </source>
</evidence>
<reference evidence="3" key="1">
    <citation type="submission" date="2018-12" db="EMBL/GenBank/DDBJ databases">
        <title>Tengunoibacter tsumagoiensis gen. nov., sp. nov., Dictyobacter kobayashii sp. nov., D. alpinus sp. nov., and D. joshuensis sp. nov. and description of Dictyobacteraceae fam. nov. within the order Ktedonobacterales isolated from Tengu-no-mugimeshi.</title>
        <authorList>
            <person name="Wang C.M."/>
            <person name="Zheng Y."/>
            <person name="Sakai Y."/>
            <person name="Toyoda A."/>
            <person name="Minakuchi Y."/>
            <person name="Abe K."/>
            <person name="Yokota A."/>
            <person name="Yabe S."/>
        </authorList>
    </citation>
    <scope>NUCLEOTIDE SEQUENCE [LARGE SCALE GENOMIC DNA]</scope>
    <source>
        <strain evidence="3">S-27</strain>
    </source>
</reference>
<gene>
    <name evidence="2" type="ORF">KDAU_56130</name>
</gene>